<sequence>MDAVFLTTAAIGVLFLGGGLLVGLVEEVLGPIWEEWRGAGPEDPSREGEG</sequence>
<evidence type="ECO:0000313" key="3">
    <source>
        <dbReference type="Proteomes" id="UP000001916"/>
    </source>
</evidence>
<dbReference type="AlphaFoldDB" id="D7BJI9"/>
<name>D7BJI9_ALLS1</name>
<geneLocation type="plasmid" evidence="2 3">
    <name>pMESIL02</name>
</geneLocation>
<accession>D7BJI9</accession>
<reference evidence="2 3" key="1">
    <citation type="journal article" date="2010" name="Stand. Genomic Sci.">
        <title>Complete genome sequence of Meiothermus silvanus type strain (VI-R2).</title>
        <authorList>
            <person name="Sikorski J."/>
            <person name="Tindall B.J."/>
            <person name="Lowry S."/>
            <person name="Lucas S."/>
            <person name="Nolan M."/>
            <person name="Copeland A."/>
            <person name="Glavina Del Rio T."/>
            <person name="Tice H."/>
            <person name="Cheng J.F."/>
            <person name="Han C."/>
            <person name="Pitluck S."/>
            <person name="Liolios K."/>
            <person name="Ivanova N."/>
            <person name="Mavromatis K."/>
            <person name="Mikhailova N."/>
            <person name="Pati A."/>
            <person name="Goodwin L."/>
            <person name="Chen A."/>
            <person name="Palaniappan K."/>
            <person name="Land M."/>
            <person name="Hauser L."/>
            <person name="Chang Y.J."/>
            <person name="Jeffries C.D."/>
            <person name="Rohde M."/>
            <person name="Goker M."/>
            <person name="Woyke T."/>
            <person name="Bristow J."/>
            <person name="Eisen J.A."/>
            <person name="Markowitz V."/>
            <person name="Hugenholtz P."/>
            <person name="Kyrpides N.C."/>
            <person name="Klenk H.P."/>
            <person name="Lapidus A."/>
        </authorList>
    </citation>
    <scope>NUCLEOTIDE SEQUENCE [LARGE SCALE GENOMIC DNA]</scope>
    <source>
        <strain evidence="3">ATCC 700542 / DSM 9946 / VI-R2</strain>
        <plasmid evidence="3">Plasmid pMESIL02</plasmid>
    </source>
</reference>
<keyword evidence="2" id="KW-0614">Plasmid</keyword>
<keyword evidence="3" id="KW-1185">Reference proteome</keyword>
<protein>
    <submittedName>
        <fullName evidence="2">Uncharacterized protein</fullName>
    </submittedName>
</protein>
<keyword evidence="1" id="KW-0812">Transmembrane</keyword>
<dbReference type="EMBL" id="CP002044">
    <property type="protein sequence ID" value="ADH65345.1"/>
    <property type="molecule type" value="Genomic_DNA"/>
</dbReference>
<proteinExistence type="predicted"/>
<gene>
    <name evidence="2" type="ORF">Mesil_3552</name>
</gene>
<dbReference type="Proteomes" id="UP000001916">
    <property type="component" value="Plasmid pMESIL02"/>
</dbReference>
<keyword evidence="1" id="KW-0472">Membrane</keyword>
<dbReference type="KEGG" id="msv:Mesil_3552"/>
<organism evidence="2 3">
    <name type="scientific">Allomeiothermus silvanus (strain ATCC 700542 / DSM 9946 / NBRC 106475 / NCIMB 13440 / VI-R2)</name>
    <name type="common">Thermus silvanus</name>
    <dbReference type="NCBI Taxonomy" id="526227"/>
    <lineage>
        <taxon>Bacteria</taxon>
        <taxon>Thermotogati</taxon>
        <taxon>Deinococcota</taxon>
        <taxon>Deinococci</taxon>
        <taxon>Thermales</taxon>
        <taxon>Thermaceae</taxon>
        <taxon>Allomeiothermus</taxon>
    </lineage>
</organism>
<dbReference type="RefSeq" id="WP_013159821.1">
    <property type="nucleotide sequence ID" value="NC_014214.1"/>
</dbReference>
<feature type="transmembrane region" description="Helical" evidence="1">
    <location>
        <begin position="6"/>
        <end position="25"/>
    </location>
</feature>
<dbReference type="HOGENOM" id="CLU_3119602_0_0_0"/>
<keyword evidence="1" id="KW-1133">Transmembrane helix</keyword>
<evidence type="ECO:0000256" key="1">
    <source>
        <dbReference type="SAM" id="Phobius"/>
    </source>
</evidence>
<evidence type="ECO:0000313" key="2">
    <source>
        <dbReference type="EMBL" id="ADH65345.1"/>
    </source>
</evidence>